<protein>
    <submittedName>
        <fullName evidence="1">Unnamed protein product</fullName>
    </submittedName>
</protein>
<gene>
    <name evidence="1" type="ORF">Aory04_000609700</name>
</gene>
<dbReference type="EMBL" id="BSYA01000063">
    <property type="protein sequence ID" value="GMG29930.1"/>
    <property type="molecule type" value="Genomic_DNA"/>
</dbReference>
<comment type="caution">
    <text evidence="1">The sequence shown here is derived from an EMBL/GenBank/DDBJ whole genome shotgun (WGS) entry which is preliminary data.</text>
</comment>
<sequence length="76" mass="8554">MGSVSDHHASYPKYRMGFTLRTPFDPSAKINGDLYAQMPHSAYPGHWSLITTFPHLWPKYAQEVFAVCLSAEVPCP</sequence>
<evidence type="ECO:0000313" key="2">
    <source>
        <dbReference type="Proteomes" id="UP001165205"/>
    </source>
</evidence>
<name>A0AAN4YM98_ASPOZ</name>
<evidence type="ECO:0000313" key="1">
    <source>
        <dbReference type="EMBL" id="GMG29930.1"/>
    </source>
</evidence>
<accession>A0AAN4YM98</accession>
<reference evidence="1" key="1">
    <citation type="submission" date="2023-04" db="EMBL/GenBank/DDBJ databases">
        <title>Aspergillus oryzae NBRC 4228.</title>
        <authorList>
            <person name="Ichikawa N."/>
            <person name="Sato H."/>
            <person name="Tonouchi N."/>
        </authorList>
    </citation>
    <scope>NUCLEOTIDE SEQUENCE</scope>
    <source>
        <strain evidence="1">NBRC 4228</strain>
    </source>
</reference>
<organism evidence="1 2">
    <name type="scientific">Aspergillus oryzae</name>
    <name type="common">Yellow koji mold</name>
    <dbReference type="NCBI Taxonomy" id="5062"/>
    <lineage>
        <taxon>Eukaryota</taxon>
        <taxon>Fungi</taxon>
        <taxon>Dikarya</taxon>
        <taxon>Ascomycota</taxon>
        <taxon>Pezizomycotina</taxon>
        <taxon>Eurotiomycetes</taxon>
        <taxon>Eurotiomycetidae</taxon>
        <taxon>Eurotiales</taxon>
        <taxon>Aspergillaceae</taxon>
        <taxon>Aspergillus</taxon>
        <taxon>Aspergillus subgen. Circumdati</taxon>
    </lineage>
</organism>
<proteinExistence type="predicted"/>
<dbReference type="Proteomes" id="UP001165205">
    <property type="component" value="Unassembled WGS sequence"/>
</dbReference>
<dbReference type="AlphaFoldDB" id="A0AAN4YM98"/>